<accession>A0A6P6L2B8</accession>
<feature type="compositionally biased region" description="Polar residues" evidence="1">
    <location>
        <begin position="161"/>
        <end position="183"/>
    </location>
</feature>
<dbReference type="InterPro" id="IPR053309">
    <property type="entry name" value="Balbiani_Body_Formation"/>
</dbReference>
<dbReference type="Proteomes" id="UP000515129">
    <property type="component" value="Chromosome 37"/>
</dbReference>
<dbReference type="PANTHER" id="PTHR38654:SF1">
    <property type="entry name" value="BUCKY BALL"/>
    <property type="match status" value="1"/>
</dbReference>
<reference evidence="3" key="1">
    <citation type="submission" date="2025-08" db="UniProtKB">
        <authorList>
            <consortium name="RefSeq"/>
        </authorList>
    </citation>
    <scope>IDENTIFICATION</scope>
    <source>
        <strain evidence="3">Wakin</strain>
        <tissue evidence="3">Muscle</tissue>
    </source>
</reference>
<protein>
    <submittedName>
        <fullName evidence="3">Uncharacterized protein LOC113056280</fullName>
    </submittedName>
</protein>
<dbReference type="RefSeq" id="XP_026078704.1">
    <property type="nucleotide sequence ID" value="XM_026222919.1"/>
</dbReference>
<feature type="region of interest" description="Disordered" evidence="1">
    <location>
        <begin position="149"/>
        <end position="186"/>
    </location>
</feature>
<feature type="region of interest" description="Disordered" evidence="1">
    <location>
        <begin position="613"/>
        <end position="662"/>
    </location>
</feature>
<dbReference type="GeneID" id="113056280"/>
<keyword evidence="2" id="KW-1185">Reference proteome</keyword>
<dbReference type="PANTHER" id="PTHR38654">
    <property type="entry name" value="BUCKY BALL-RELATED"/>
    <property type="match status" value="1"/>
</dbReference>
<dbReference type="OrthoDB" id="9946561at2759"/>
<evidence type="ECO:0000313" key="2">
    <source>
        <dbReference type="Proteomes" id="UP000515129"/>
    </source>
</evidence>
<proteinExistence type="predicted"/>
<sequence>MAAIATQDPTGSIASILHRPQYAQAPQRPGPLPSRILHPEEQFQLNQPFYVPTVQPFIPYQWSMSTPYVPYGGFHGLGYGMMPSLLLPQCLEVPGYMIPQTQLHMLDYRHLTPHVAPTIPLQTRRSHFQNGVPPGRVMVSSEVQTEPLCRTTDTHERAISHNCSESGRGTDSPVSTSPSSLDNKSVACPESTSMLTQNYNATNAINTTDLSAVPKSEILQAEHMHMKCDKMFYEHKKFQNKDNMELASHNETDLLQCSMGSVQSSGDVVLCSYQSLAFRKDKQRVEAGMLSYSRKHCLPACTEVTMLRNSPSCRTFKTYPKPTRSVITQRIKANKNSEMPFRAKSRDDVNIFNNVDFKILRLPFDIENHNQPCQLEASIWSVESLIPYVPSTEWMTDNGLLKTPQKPLSTLNEHVDIISKPNYVPEGKNLQPGASVKSHGRPCQLEASIWSVESLMPYVPSNEWMVENGFLTPQKPLGTLTEHGDIISKPNYVPEGKTLQPGASVKSHGRPCQLEASIWSVESLMPYVPSNEWMVENGFLTPPRPLGTLNEHGDIISKPNYVPEGKTLQPGASVKSHRRPCQLEASIWSVESLMPYVPSNEWMVENGILTPQKPLSPHIKSSDLLSKQNPSSTGTPTKNLQTCASTKHDSFNPSESRSPYRPSTSWLADFGNVYYYSKLPVVQQHPDLPEKQKPKMSLAISLESSPFRNGKNTNNQTPGIGVSVQNHCSFHTCKCKGKSSLRLAGSSMKSGQVSHSTLENELPFCPSCRYDEKGKDHRKPYFSDRFICKREETTELKNLYMKRATAGFHGTPKMTLGSHLTKCCAASRAKLSEKTGPCQDYQCLNPSPVQDSCGDLRWQIWEKSEEDWINNPNLRL</sequence>
<evidence type="ECO:0000256" key="1">
    <source>
        <dbReference type="SAM" id="MobiDB-lite"/>
    </source>
</evidence>
<evidence type="ECO:0000313" key="3">
    <source>
        <dbReference type="RefSeq" id="XP_026078704.1"/>
    </source>
</evidence>
<dbReference type="AlphaFoldDB" id="A0A6P6L2B8"/>
<feature type="compositionally biased region" description="Polar residues" evidence="1">
    <location>
        <begin position="623"/>
        <end position="662"/>
    </location>
</feature>
<organism evidence="2 3">
    <name type="scientific">Carassius auratus</name>
    <name type="common">Goldfish</name>
    <dbReference type="NCBI Taxonomy" id="7957"/>
    <lineage>
        <taxon>Eukaryota</taxon>
        <taxon>Metazoa</taxon>
        <taxon>Chordata</taxon>
        <taxon>Craniata</taxon>
        <taxon>Vertebrata</taxon>
        <taxon>Euteleostomi</taxon>
        <taxon>Actinopterygii</taxon>
        <taxon>Neopterygii</taxon>
        <taxon>Teleostei</taxon>
        <taxon>Ostariophysi</taxon>
        <taxon>Cypriniformes</taxon>
        <taxon>Cyprinidae</taxon>
        <taxon>Cyprininae</taxon>
        <taxon>Carassius</taxon>
    </lineage>
</organism>
<name>A0A6P6L2B8_CARAU</name>
<gene>
    <name evidence="3" type="primary">LOC113056280</name>
</gene>
<dbReference type="KEGG" id="caua:113056280"/>